<comment type="caution">
    <text evidence="2">The sequence shown here is derived from an EMBL/GenBank/DDBJ whole genome shotgun (WGS) entry which is preliminary data.</text>
</comment>
<reference evidence="2" key="2">
    <citation type="submission" date="2022-01" db="EMBL/GenBank/DDBJ databases">
        <authorList>
            <person name="Yamashiro T."/>
            <person name="Shiraishi A."/>
            <person name="Satake H."/>
            <person name="Nakayama K."/>
        </authorList>
    </citation>
    <scope>NUCLEOTIDE SEQUENCE</scope>
</reference>
<protein>
    <submittedName>
        <fullName evidence="2">Kinase-like domain-containing protein</fullName>
    </submittedName>
</protein>
<dbReference type="InterPro" id="IPR011009">
    <property type="entry name" value="Kinase-like_dom_sf"/>
</dbReference>
<dbReference type="PANTHER" id="PTHR27003">
    <property type="entry name" value="OS07G0166700 PROTEIN"/>
    <property type="match status" value="1"/>
</dbReference>
<accession>A0ABQ5DAX4</accession>
<dbReference type="PANTHER" id="PTHR27003:SF383">
    <property type="entry name" value="TYROSINE-PROTEIN KINASE, NON-RECEPTOR JAK_TYK2-RELATED"/>
    <property type="match status" value="1"/>
</dbReference>
<dbReference type="Proteomes" id="UP001151760">
    <property type="component" value="Unassembled WGS sequence"/>
</dbReference>
<organism evidence="2 3">
    <name type="scientific">Tanacetum coccineum</name>
    <dbReference type="NCBI Taxonomy" id="301880"/>
    <lineage>
        <taxon>Eukaryota</taxon>
        <taxon>Viridiplantae</taxon>
        <taxon>Streptophyta</taxon>
        <taxon>Embryophyta</taxon>
        <taxon>Tracheophyta</taxon>
        <taxon>Spermatophyta</taxon>
        <taxon>Magnoliopsida</taxon>
        <taxon>eudicotyledons</taxon>
        <taxon>Gunneridae</taxon>
        <taxon>Pentapetalae</taxon>
        <taxon>asterids</taxon>
        <taxon>campanulids</taxon>
        <taxon>Asterales</taxon>
        <taxon>Asteraceae</taxon>
        <taxon>Asteroideae</taxon>
        <taxon>Anthemideae</taxon>
        <taxon>Anthemidinae</taxon>
        <taxon>Tanacetum</taxon>
    </lineage>
</organism>
<evidence type="ECO:0000313" key="3">
    <source>
        <dbReference type="Proteomes" id="UP001151760"/>
    </source>
</evidence>
<dbReference type="InterPro" id="IPR001245">
    <property type="entry name" value="Ser-Thr/Tyr_kinase_cat_dom"/>
</dbReference>
<gene>
    <name evidence="2" type="ORF">Tco_0924448</name>
</gene>
<sequence>MSLPSHEFAHLIAPLQNILSATNNFAQENAITSSRFAKNYRGQLLWSGELIDITAQRFNKERNDREQQFWMEISMLSSLKHKNLVSLVGFCDENDEKIIIYKNETARGLLYKYISDPMLLNWRCEDGDIVDLGIHGLELVIVAIGKKLVVAFVGIVETVPASSTRWGDS</sequence>
<keyword evidence="3" id="KW-1185">Reference proteome</keyword>
<reference evidence="2" key="1">
    <citation type="journal article" date="2022" name="Int. J. Mol. Sci.">
        <title>Draft Genome of Tanacetum Coccineum: Genomic Comparison of Closely Related Tanacetum-Family Plants.</title>
        <authorList>
            <person name="Yamashiro T."/>
            <person name="Shiraishi A."/>
            <person name="Nakayama K."/>
            <person name="Satake H."/>
        </authorList>
    </citation>
    <scope>NUCLEOTIDE SEQUENCE</scope>
</reference>
<feature type="domain" description="Serine-threonine/tyrosine-protein kinase catalytic" evidence="1">
    <location>
        <begin position="29"/>
        <end position="116"/>
    </location>
</feature>
<dbReference type="SUPFAM" id="SSF56112">
    <property type="entry name" value="Protein kinase-like (PK-like)"/>
    <property type="match status" value="1"/>
</dbReference>
<dbReference type="InterPro" id="IPR045272">
    <property type="entry name" value="ANXUR1/2-like"/>
</dbReference>
<proteinExistence type="predicted"/>
<dbReference type="Pfam" id="PF07714">
    <property type="entry name" value="PK_Tyr_Ser-Thr"/>
    <property type="match status" value="1"/>
</dbReference>
<dbReference type="Gene3D" id="3.30.200.20">
    <property type="entry name" value="Phosphorylase Kinase, domain 1"/>
    <property type="match status" value="1"/>
</dbReference>
<name>A0ABQ5DAX4_9ASTR</name>
<evidence type="ECO:0000259" key="1">
    <source>
        <dbReference type="Pfam" id="PF07714"/>
    </source>
</evidence>
<evidence type="ECO:0000313" key="2">
    <source>
        <dbReference type="EMBL" id="GJT34029.1"/>
    </source>
</evidence>
<dbReference type="EMBL" id="BQNB010014928">
    <property type="protein sequence ID" value="GJT34029.1"/>
    <property type="molecule type" value="Genomic_DNA"/>
</dbReference>